<dbReference type="InterPro" id="IPR000832">
    <property type="entry name" value="GPCR_2_secretin-like"/>
</dbReference>
<dbReference type="PANTHER" id="PTHR45902:SF2">
    <property type="entry name" value="G-PROTEIN COUPLED RECEPTORS FAMILY 2 PROFILE 2 DOMAIN-CONTAINING PROTEIN"/>
    <property type="match status" value="1"/>
</dbReference>
<dbReference type="Gene3D" id="4.10.410.20">
    <property type="match status" value="1"/>
</dbReference>
<evidence type="ECO:0000259" key="9">
    <source>
        <dbReference type="PROSITE" id="PS50958"/>
    </source>
</evidence>
<dbReference type="SUPFAM" id="SSF81321">
    <property type="entry name" value="Family A G protein-coupled receptor-like"/>
    <property type="match status" value="1"/>
</dbReference>
<sequence>MVQPCEKKDSCSRRCVKDTQVTDTNITLAYLNCFCDQDCRVYRDCCWDYYSQCVREDGDVATPLQKEEKLWLTEEVNSPSYASDEAFECVVVDEFSKGSYWMITKCSEKWNNEYVRKRCSVKENSDFVANLPVLGENGYTYRNVFCAQCNHVAKYYYWAMNARCVRSIPPEVLQGNSEMLSYYLEHFCSIEYQQDMTFENTTIRFEGKFSDKIQQSLAWRKSLRSCEQDVIDSCPEDYKNHRISAICKLYQSIVIVEDADDPTKNIKFKNPICALCHGYPLRELEKPLQPKSEFNETNKTVLMRFRENTEITYNDGSSSSTSIPPEQICDISEIYDPFNGICRRVVCANGLVFENDHCVSDGLAANNNIEPVTPVEDEIIFMTVSVSISLPVTTNSDVVKTKNSSEITADVVDAFEDVFNSSANNITILQPATDKNENDGNSTYLRDVDGDGRINITISFVILEPDEYTEQDIMKVIEEIKSEVDFDKLLMELDSLYVVVLQSQYLQIPLNCSENEEKKVYNSSEYSFESFNDEQFLYVNSTDSYYTENEYQNFSEDIVPCTFYAPLNDTEYLILENGSLWLYQRERLIPEDKYISYQGTYAICLDGYTPPPVLDSTNEAGIVEHELAQVIISWITFGLAIFSLTSLLFTFVTYCIFSELRSIAGWNIMNLTVALFSALLAYLVGAQWTDHPDVCTAIAILLHYLYLSTFFWNNVLAFDVWLTFGQGIKKTLRRSILATKGNPIARGGIFVIVVKYMAYGWGTPLLIVGVCVAVEFGMPQIHFGYRYDPNVPMCWISNPTTNVLAFGVPLTTILLVNAILFTISIIAIRRVTQKQKRRRHSSTLSVVSNKDKPTALSPKGRKPSEQFPLDMDNVFTSTEEPKSVPAERPKLEKQQKHRISVGKKSYKMSMGIARINVLLYVKMSTVMGFIWAIGLAAAVAETDVLWYIFEISVPLQGVFILFAFICKRRILELYKALFKPKIKWEKKHSDVNINRQIKPGASKIQQFPQKSLATEFVQRTGFATGVDPVNDRKRSRMWSTSSCESYNSHDRCISSPAPFRSRISAITDSVDFGVINRAYLCSERSQSRSSSESTHDDQL</sequence>
<dbReference type="InterPro" id="IPR036024">
    <property type="entry name" value="Somatomedin_B-like_dom_sf"/>
</dbReference>
<feature type="transmembrane region" description="Helical" evidence="7">
    <location>
        <begin position="765"/>
        <end position="783"/>
    </location>
</feature>
<feature type="domain" description="SMB" evidence="9">
    <location>
        <begin position="7"/>
        <end position="57"/>
    </location>
</feature>
<dbReference type="SUPFAM" id="SSF90188">
    <property type="entry name" value="Somatomedin B domain"/>
    <property type="match status" value="1"/>
</dbReference>
<dbReference type="InterPro" id="IPR017981">
    <property type="entry name" value="GPCR_2-like_7TM"/>
</dbReference>
<evidence type="ECO:0000313" key="10">
    <source>
        <dbReference type="EMBL" id="CAK8690472.1"/>
    </source>
</evidence>
<dbReference type="PROSITE" id="PS50261">
    <property type="entry name" value="G_PROTEIN_RECEP_F2_4"/>
    <property type="match status" value="1"/>
</dbReference>
<feature type="transmembrane region" description="Helical" evidence="7">
    <location>
        <begin position="917"/>
        <end position="938"/>
    </location>
</feature>
<dbReference type="InterPro" id="IPR001212">
    <property type="entry name" value="Somatomedin_B_dom"/>
</dbReference>
<dbReference type="EMBL" id="CAWYQH010000119">
    <property type="protein sequence ID" value="CAK8690472.1"/>
    <property type="molecule type" value="Genomic_DNA"/>
</dbReference>
<feature type="transmembrane region" description="Helical" evidence="7">
    <location>
        <begin position="803"/>
        <end position="828"/>
    </location>
</feature>
<feature type="domain" description="G-protein coupled receptors family 2 profile 2" evidence="8">
    <location>
        <begin position="632"/>
        <end position="831"/>
    </location>
</feature>
<keyword evidence="3 7" id="KW-1133">Transmembrane helix</keyword>
<dbReference type="InterPro" id="IPR053231">
    <property type="entry name" value="GPCR_LN-TM7"/>
</dbReference>
<dbReference type="Pfam" id="PF01033">
    <property type="entry name" value="Somatomedin_B"/>
    <property type="match status" value="1"/>
</dbReference>
<organism evidence="10 11">
    <name type="scientific">Clavelina lepadiformis</name>
    <name type="common">Light-bulb sea squirt</name>
    <name type="synonym">Ascidia lepadiformis</name>
    <dbReference type="NCBI Taxonomy" id="159417"/>
    <lineage>
        <taxon>Eukaryota</taxon>
        <taxon>Metazoa</taxon>
        <taxon>Chordata</taxon>
        <taxon>Tunicata</taxon>
        <taxon>Ascidiacea</taxon>
        <taxon>Aplousobranchia</taxon>
        <taxon>Clavelinidae</taxon>
        <taxon>Clavelina</taxon>
    </lineage>
</organism>
<feature type="region of interest" description="Disordered" evidence="6">
    <location>
        <begin position="839"/>
        <end position="869"/>
    </location>
</feature>
<feature type="transmembrane region" description="Helical" evidence="7">
    <location>
        <begin position="944"/>
        <end position="965"/>
    </location>
</feature>
<keyword evidence="5" id="KW-1015">Disulfide bond</keyword>
<proteinExistence type="predicted"/>
<evidence type="ECO:0000256" key="4">
    <source>
        <dbReference type="ARBA" id="ARBA00023136"/>
    </source>
</evidence>
<keyword evidence="11" id="KW-1185">Reference proteome</keyword>
<dbReference type="PANTHER" id="PTHR45902">
    <property type="entry name" value="LATROPHILIN RECEPTOR-LIKE PROTEIN A"/>
    <property type="match status" value="1"/>
</dbReference>
<evidence type="ECO:0000259" key="8">
    <source>
        <dbReference type="PROSITE" id="PS50261"/>
    </source>
</evidence>
<feature type="transmembrane region" description="Helical" evidence="7">
    <location>
        <begin position="704"/>
        <end position="724"/>
    </location>
</feature>
<accession>A0ABP0GFB9</accession>
<evidence type="ECO:0000256" key="5">
    <source>
        <dbReference type="ARBA" id="ARBA00023157"/>
    </source>
</evidence>
<dbReference type="Gene3D" id="1.20.1070.10">
    <property type="entry name" value="Rhodopsin 7-helix transmembrane proteins"/>
    <property type="match status" value="1"/>
</dbReference>
<evidence type="ECO:0000256" key="6">
    <source>
        <dbReference type="SAM" id="MobiDB-lite"/>
    </source>
</evidence>
<name>A0ABP0GFB9_CLALP</name>
<dbReference type="Pfam" id="PF00002">
    <property type="entry name" value="7tm_2"/>
    <property type="match status" value="1"/>
</dbReference>
<evidence type="ECO:0000256" key="7">
    <source>
        <dbReference type="SAM" id="Phobius"/>
    </source>
</evidence>
<dbReference type="PROSITE" id="PS50958">
    <property type="entry name" value="SMB_2"/>
    <property type="match status" value="1"/>
</dbReference>
<gene>
    <name evidence="10" type="ORF">CVLEPA_LOCUS23087</name>
</gene>
<comment type="subcellular location">
    <subcellularLocation>
        <location evidence="1">Membrane</location>
        <topology evidence="1">Multi-pass membrane protein</topology>
    </subcellularLocation>
</comment>
<dbReference type="CDD" id="cd15039">
    <property type="entry name" value="7tmB3_Methuselah-like"/>
    <property type="match status" value="1"/>
</dbReference>
<evidence type="ECO:0000256" key="2">
    <source>
        <dbReference type="ARBA" id="ARBA00022692"/>
    </source>
</evidence>
<evidence type="ECO:0000256" key="1">
    <source>
        <dbReference type="ARBA" id="ARBA00004141"/>
    </source>
</evidence>
<reference evidence="10 11" key="1">
    <citation type="submission" date="2024-02" db="EMBL/GenBank/DDBJ databases">
        <authorList>
            <person name="Daric V."/>
            <person name="Darras S."/>
        </authorList>
    </citation>
    <scope>NUCLEOTIDE SEQUENCE [LARGE SCALE GENOMIC DNA]</scope>
</reference>
<keyword evidence="2 7" id="KW-0812">Transmembrane</keyword>
<dbReference type="Proteomes" id="UP001642483">
    <property type="component" value="Unassembled WGS sequence"/>
</dbReference>
<feature type="transmembrane region" description="Helical" evidence="7">
    <location>
        <begin position="664"/>
        <end position="684"/>
    </location>
</feature>
<dbReference type="PROSITE" id="PS00524">
    <property type="entry name" value="SMB_1"/>
    <property type="match status" value="1"/>
</dbReference>
<evidence type="ECO:0000256" key="3">
    <source>
        <dbReference type="ARBA" id="ARBA00022989"/>
    </source>
</evidence>
<keyword evidence="4 7" id="KW-0472">Membrane</keyword>
<evidence type="ECO:0000313" key="11">
    <source>
        <dbReference type="Proteomes" id="UP001642483"/>
    </source>
</evidence>
<protein>
    <submittedName>
        <fullName evidence="10">Uncharacterized protein</fullName>
    </submittedName>
</protein>
<feature type="transmembrane region" description="Helical" evidence="7">
    <location>
        <begin position="631"/>
        <end position="657"/>
    </location>
</feature>
<comment type="caution">
    <text evidence="10">The sequence shown here is derived from an EMBL/GenBank/DDBJ whole genome shotgun (WGS) entry which is preliminary data.</text>
</comment>